<reference evidence="2" key="2">
    <citation type="submission" date="2022-11" db="EMBL/GenBank/DDBJ databases">
        <title>Prophages regulate Shewanella fidelis motility and biofilm formation: implications for gut colonization dynamics in Ciona robusta.</title>
        <authorList>
            <person name="Natarajan O."/>
            <person name="Gibboney S.L."/>
            <person name="Young M.N."/>
            <person name="Lim S.J."/>
            <person name="Pluta N."/>
            <person name="Atkinson C.G.F."/>
            <person name="Leigh B.A."/>
            <person name="Liberti A."/>
            <person name="Kees E."/>
            <person name="Breitbart M."/>
            <person name="Gralnick J."/>
            <person name="Dishaw L.J."/>
        </authorList>
    </citation>
    <scope>NUCLEOTIDE SEQUENCE</scope>
    <source>
        <strain evidence="2">3313</strain>
    </source>
</reference>
<dbReference type="Proteomes" id="UP001259340">
    <property type="component" value="Unassembled WGS sequence"/>
</dbReference>
<keyword evidence="1" id="KW-0472">Membrane</keyword>
<feature type="transmembrane region" description="Helical" evidence="1">
    <location>
        <begin position="51"/>
        <end position="70"/>
    </location>
</feature>
<name>A0AAW8NQT6_9GAMM</name>
<evidence type="ECO:0000313" key="4">
    <source>
        <dbReference type="Proteomes" id="UP001259340"/>
    </source>
</evidence>
<reference evidence="3 5" key="1">
    <citation type="journal article" date="2022" name="bioRxiv">
        <title>Prophages regulate Shewanella fidelis 3313 motility and biofilm formation: implications for gut colonization dynamics in Ciona robusta.</title>
        <authorList>
            <person name="Natarajan O."/>
            <person name="Gibboney S.L."/>
            <person name="Young M.N."/>
            <person name="Lim S.J."/>
            <person name="Pluta N."/>
            <person name="Atkinson C.G."/>
            <person name="Leigh B.A."/>
            <person name="Liberti A."/>
            <person name="Kees E.D."/>
            <person name="Breitbart M."/>
            <person name="Gralnick J.A."/>
            <person name="Dishaw L.J."/>
        </authorList>
    </citation>
    <scope>NUCLEOTIDE SEQUENCE [LARGE SCALE GENOMIC DNA]</scope>
    <source>
        <strain evidence="3 5">JG4066</strain>
    </source>
</reference>
<evidence type="ECO:0000256" key="1">
    <source>
        <dbReference type="SAM" id="Phobius"/>
    </source>
</evidence>
<evidence type="ECO:0000313" key="5">
    <source>
        <dbReference type="Proteomes" id="UP001271263"/>
    </source>
</evidence>
<keyword evidence="5" id="KW-1185">Reference proteome</keyword>
<feature type="transmembrane region" description="Helical" evidence="1">
    <location>
        <begin position="21"/>
        <end position="39"/>
    </location>
</feature>
<sequence length="634" mass="70305">MAFDYGSIDIGLKNPFKKEGAVTSLRGLVTTVLGVYLLIEAAAVVRDSAAVGWILVVFGLFLLGSGLKITTQGIIAMLRYFVGRNHPTSLAYNHSRSETTSAEQESGYVAYTKQRLIEMLVGRKNATFVEPQGFLARLVHTIFPKLTFMPYPVRNMAQRLFGAWVKTVLALVAYALTAFVSLAGFAGEIGEFAFPIYSILLTLYLIGVWRSAGRALARSADRNIPSMGTKELAKVIATAIVLPVVLAAALAYFMQVTSVSMAQLQQMLQFLPDFHAWAYFIAIVVAAIISSALISMMIFKRMALTDPKVEVSELRDNWQESIHPNEIFINLDNLVMANRRYKEVPNRVYQELEPKLNEQVEGKGNFFGEMLQEIQPKFKAMDLGAAFTSVRMLSLILGNALFVCASVLTVWLAFGVVDLYNFVGGVPLDVIFEQSTPEQINSLSDMSGTIIHLTLVGILLRAFAHMLANGAHLFFAEMQFVSQLIYMKVEGTFTESRISTGTGIHDSTRSENTLVRSSITPWVVVTQAVSSTFAATGMRNLEHPRYILEMHKDEQSLDSIRRDVVSFIKDRESIAAITSERDLRNASQIHEINEQSRAIPMQSQDKLAITEQEEQAAALLRQQAEEDTKAPTPA</sequence>
<dbReference type="EMBL" id="JAPMLE010000001">
    <property type="protein sequence ID" value="MDR8525072.1"/>
    <property type="molecule type" value="Genomic_DNA"/>
</dbReference>
<feature type="transmembrane region" description="Helical" evidence="1">
    <location>
        <begin position="163"/>
        <end position="186"/>
    </location>
</feature>
<dbReference type="RefSeq" id="WP_310655382.1">
    <property type="nucleotide sequence ID" value="NZ_JAPMLA010000002.1"/>
</dbReference>
<evidence type="ECO:0000313" key="3">
    <source>
        <dbReference type="EMBL" id="MDW4823154.1"/>
    </source>
</evidence>
<comment type="caution">
    <text evidence="2">The sequence shown here is derived from an EMBL/GenBank/DDBJ whole genome shotgun (WGS) entry which is preliminary data.</text>
</comment>
<dbReference type="EMBL" id="JAPMLD010000001">
    <property type="protein sequence ID" value="MDW4823154.1"/>
    <property type="molecule type" value="Genomic_DNA"/>
</dbReference>
<feature type="transmembrane region" description="Helical" evidence="1">
    <location>
        <begin position="393"/>
        <end position="414"/>
    </location>
</feature>
<dbReference type="Proteomes" id="UP001271263">
    <property type="component" value="Unassembled WGS sequence"/>
</dbReference>
<feature type="transmembrane region" description="Helical" evidence="1">
    <location>
        <begin position="274"/>
        <end position="299"/>
    </location>
</feature>
<dbReference type="AlphaFoldDB" id="A0AAW8NQT6"/>
<gene>
    <name evidence="2" type="ORF">OS133_15725</name>
    <name evidence="3" type="ORF">OS134_03585</name>
</gene>
<accession>A0AAW8NQT6</accession>
<evidence type="ECO:0000313" key="2">
    <source>
        <dbReference type="EMBL" id="MDR8525072.1"/>
    </source>
</evidence>
<feature type="transmembrane region" description="Helical" evidence="1">
    <location>
        <begin position="192"/>
        <end position="212"/>
    </location>
</feature>
<organism evidence="2 4">
    <name type="scientific">Shewanella fidelis</name>
    <dbReference type="NCBI Taxonomy" id="173509"/>
    <lineage>
        <taxon>Bacteria</taxon>
        <taxon>Pseudomonadati</taxon>
        <taxon>Pseudomonadota</taxon>
        <taxon>Gammaproteobacteria</taxon>
        <taxon>Alteromonadales</taxon>
        <taxon>Shewanellaceae</taxon>
        <taxon>Shewanella</taxon>
    </lineage>
</organism>
<keyword evidence="1" id="KW-0812">Transmembrane</keyword>
<protein>
    <submittedName>
        <fullName evidence="2">Uncharacterized protein</fullName>
    </submittedName>
</protein>
<proteinExistence type="predicted"/>
<feature type="transmembrane region" description="Helical" evidence="1">
    <location>
        <begin position="450"/>
        <end position="475"/>
    </location>
</feature>
<keyword evidence="1" id="KW-1133">Transmembrane helix</keyword>
<feature type="transmembrane region" description="Helical" evidence="1">
    <location>
        <begin position="232"/>
        <end position="254"/>
    </location>
</feature>